<dbReference type="Proteomes" id="UP001432251">
    <property type="component" value="Chromosome"/>
</dbReference>
<dbReference type="EMBL" id="CP146022">
    <property type="protein sequence ID" value="WWQ66372.1"/>
    <property type="molecule type" value="Genomic_DNA"/>
</dbReference>
<evidence type="ECO:0000313" key="1">
    <source>
        <dbReference type="EMBL" id="WWQ66372.1"/>
    </source>
</evidence>
<organism evidence="1 2">
    <name type="scientific">Streptomyces citrinus</name>
    <dbReference type="NCBI Taxonomy" id="3118173"/>
    <lineage>
        <taxon>Bacteria</taxon>
        <taxon>Bacillati</taxon>
        <taxon>Actinomycetota</taxon>
        <taxon>Actinomycetes</taxon>
        <taxon>Kitasatosporales</taxon>
        <taxon>Streptomycetaceae</taxon>
        <taxon>Streptomyces</taxon>
    </lineage>
</organism>
<proteinExistence type="predicted"/>
<sequence length="503" mass="51792">MNSTMVITVVGIVAIAAVGVSGRRAPSKELGEWTVGKRRFSTFTTWFLQAGESFTTFSFLGLAGIAFGAGVAASFALCYLAINFVLQYFTAPRMRQLGLRGGYLTQADFFVDRYRSPLLGKVVAVVGAVFLLPYLQLQITGLGMIVQLATGSRAGGNWSMVLATVLTVGFVLWSGIRGIARVAYLKDALMIVGLVVLLIGVAVSVKGGIGGVFETVRDAHPQLLTLHQPGYDATFFVTAVIISGLGGGLGTMAHLWPPVLAAGSGRALRSNAIWLPLYQIALGIPIVVGFAGVLLVDKDAAPNSVALTLAGQTLPGWLVGVVAVAAASAAMVPSAAIVVGISSLLSRNLFSVRDERRQLRTNHLCVVAAAGLALVFGLTRPGLLSDLLLLTYGGLTQLAPAIVMGLAKRVRLGATPALLGIVAGVAVLTWLTFGGVDVGTVDTGLIALGVNVVVAAVAQFAVREQPGAARGTALPDTGAEPVAEPVPVGPSGVPRAHGDPSVS</sequence>
<protein>
    <submittedName>
        <fullName evidence="1">Sodium:solute symporter family protein</fullName>
    </submittedName>
</protein>
<name>A0ACD5AGM6_9ACTN</name>
<accession>A0ACD5AGM6</accession>
<gene>
    <name evidence="1" type="ORF">V2W30_25590</name>
</gene>
<reference evidence="1" key="1">
    <citation type="journal article" date="2025" name="Int. J. Syst. Evol. Microbiol.">
        <title>Streptomyces citrinus sp. nov., with yellow diffusible pigment.</title>
        <authorList>
            <person name="He Y."/>
            <person name="Yang E."/>
            <person name="Xu J."/>
            <person name="Sun Y."/>
            <person name="Sun L."/>
        </authorList>
    </citation>
    <scope>NUCLEOTIDE SEQUENCE</scope>
    <source>
        <strain evidence="1">Q6</strain>
    </source>
</reference>
<evidence type="ECO:0000313" key="2">
    <source>
        <dbReference type="Proteomes" id="UP001432251"/>
    </source>
</evidence>
<keyword evidence="2" id="KW-1185">Reference proteome</keyword>